<dbReference type="CDD" id="cd20305">
    <property type="entry name" value="cupin_OxDC_C"/>
    <property type="match status" value="1"/>
</dbReference>
<feature type="binding site" evidence="3">
    <location>
        <position position="723"/>
    </location>
    <ligand>
        <name>Mn(2+)</name>
        <dbReference type="ChEBI" id="CHEBI:29035"/>
        <label>1</label>
    </ligand>
</feature>
<gene>
    <name evidence="5" type="ORF">NP233_g711</name>
</gene>
<evidence type="ECO:0000256" key="3">
    <source>
        <dbReference type="PIRSR" id="PIRSR617774-2"/>
    </source>
</evidence>
<feature type="binding site" evidence="1">
    <location>
        <position position="332"/>
    </location>
    <ligand>
        <name>Zn(2+)</name>
        <dbReference type="ChEBI" id="CHEBI:29105"/>
    </ligand>
</feature>
<dbReference type="GO" id="GO:0033609">
    <property type="term" value="P:oxalate metabolic process"/>
    <property type="evidence" value="ECO:0007669"/>
    <property type="project" value="InterPro"/>
</dbReference>
<dbReference type="InterPro" id="IPR011051">
    <property type="entry name" value="RmlC_Cupin_sf"/>
</dbReference>
<dbReference type="GO" id="GO:0005886">
    <property type="term" value="C:plasma membrane"/>
    <property type="evidence" value="ECO:0007669"/>
    <property type="project" value="TreeGrafter"/>
</dbReference>
<keyword evidence="1" id="KW-0862">Zinc</keyword>
<dbReference type="PRINTS" id="PR01950">
    <property type="entry name" value="LANCSUPER"/>
</dbReference>
<feature type="binding site" evidence="3">
    <location>
        <position position="770"/>
    </location>
    <ligand>
        <name>Mn(2+)</name>
        <dbReference type="ChEBI" id="CHEBI:29035"/>
        <label>1</label>
    </ligand>
</feature>
<reference evidence="5" key="1">
    <citation type="submission" date="2022-07" db="EMBL/GenBank/DDBJ databases">
        <title>Genome Sequence of Leucocoprinus birnbaumii.</title>
        <authorList>
            <person name="Buettner E."/>
        </authorList>
    </citation>
    <scope>NUCLEOTIDE SEQUENCE</scope>
    <source>
        <strain evidence="5">VT141</strain>
    </source>
</reference>
<dbReference type="InterPro" id="IPR007822">
    <property type="entry name" value="LANC-like"/>
</dbReference>
<dbReference type="CDD" id="cd04794">
    <property type="entry name" value="euk_LANCL"/>
    <property type="match status" value="1"/>
</dbReference>
<dbReference type="CDD" id="cd20304">
    <property type="entry name" value="cupin_OxDC_N"/>
    <property type="match status" value="1"/>
</dbReference>
<dbReference type="SMART" id="SM01260">
    <property type="entry name" value="LANC_like"/>
    <property type="match status" value="1"/>
</dbReference>
<dbReference type="InterPro" id="IPR017774">
    <property type="entry name" value="Bicupin_oxalate_deCO2ase/Oxase"/>
</dbReference>
<feature type="binding site" evidence="3">
    <location>
        <position position="955"/>
    </location>
    <ligand>
        <name>Mn(2+)</name>
        <dbReference type="ChEBI" id="CHEBI:29035"/>
        <label>2</label>
    </ligand>
</feature>
<sequence length="1021" mass="114281">MPMSRYIHLFNEPPKREREWRIVESDIEEALEKNVQRVQQQTSVNQGGRESVYVGNAGVALMQLTLACVEHKPSASGTATDQNPLSPALLASLADRHLTSALHDGTFGLRNIRDGAHISFLDTPIGTACLILSRYPFGKQQSFAGTHWKRCRDYMLKAVETVEQDDAEFGEDDDGCEVLYGRAGFLYALLYLRNVHRSLEKYRETIEDVLKKDLESCKELVSDATIQIIVRSIVRRGLNGAKTYRFEFGGALSPPLMWAWHSKRYLGGAHGVAGILQMLLRCPFPIIEEYMPDIVQTIDWLVTCQDRIGNWPTRAPDLDQTTFGEHELVQWCHGAPAMVILLSTILRMSVTPGITTKLTERQQDRFVISLQRGCALVYMRGLLRKGVGLCHGVAGSVYALLAASDVLDIPDSVDASRTSSPSGPSPPSDNHAPYFTQAVHLAHLATYSSSLTKKGDMKTPDHPWSLYEGMAGMCCAWGEVLYRMRDFERPKSLFLATSLSVAAIPAPLGHTTPKYTSSRIIYRETPLTARHTKDKHGHHFKSHSLHKDAPHYPHSHSIYKQPKLPYHANLNFGDDDDDGPEILSSLSKEMAKPKHKTLRGRDIRMNYADIPPQPVRGEYGAPMLGPHNVPLEEQNLDLLSPPITDSGKVDNFKWPFALSHNRLTTGGWARQQNGELHSPSSLGGAEVVGCGMIFLEKQLPIAKDLAAVNMRLKAGAIREMHWHITDEWAYVLKGSLRVSVLSPGVKNEGVEYVADVNEGDLWYFRAGDPHSIQAKDTLPEGAEFLLIFDAGTFDENDTFLLTDWFAHVPKDVLAKNFGTYPDTTPFDHIPEHELYIFPSNPPQEDIDKDIVIPNPTDPKYFFAYSLSKVEPVRYPGGTIKIADSRNFEVAKKIAVAEVSVEVGGMRELHWHPTQPEWTFVLSGKARITLFAAQSNAATYDFFPGDVAYIPPSFGHYIENIGDEPLKFLEVLKTDVFQDISLKQWLALTPHEVVKAHFGFDLDFIESLPKEKEELVARKRFG</sequence>
<dbReference type="Pfam" id="PF05147">
    <property type="entry name" value="LANC_like"/>
    <property type="match status" value="1"/>
</dbReference>
<evidence type="ECO:0000256" key="1">
    <source>
        <dbReference type="PIRSR" id="PIRSR607822-1"/>
    </source>
</evidence>
<dbReference type="SMART" id="SM00835">
    <property type="entry name" value="Cupin_1"/>
    <property type="match status" value="2"/>
</dbReference>
<evidence type="ECO:0000313" key="5">
    <source>
        <dbReference type="EMBL" id="KAJ3576020.1"/>
    </source>
</evidence>
<feature type="binding site" evidence="3">
    <location>
        <position position="911"/>
    </location>
    <ligand>
        <name>Mn(2+)</name>
        <dbReference type="ChEBI" id="CHEBI:29035"/>
        <label>2</label>
    </ligand>
</feature>
<accession>A0AAD5W1U7</accession>
<dbReference type="InterPro" id="IPR006045">
    <property type="entry name" value="Cupin_1"/>
</dbReference>
<dbReference type="GO" id="GO:0031179">
    <property type="term" value="P:peptide modification"/>
    <property type="evidence" value="ECO:0007669"/>
    <property type="project" value="InterPro"/>
</dbReference>
<dbReference type="GO" id="GO:0046872">
    <property type="term" value="F:metal ion binding"/>
    <property type="evidence" value="ECO:0007669"/>
    <property type="project" value="UniProtKB-KW"/>
</dbReference>
<dbReference type="InterPro" id="IPR012341">
    <property type="entry name" value="6hp_glycosidase-like_sf"/>
</dbReference>
<evidence type="ECO:0000256" key="2">
    <source>
        <dbReference type="PIRSR" id="PIRSR617774-1"/>
    </source>
</evidence>
<evidence type="ECO:0000313" key="6">
    <source>
        <dbReference type="Proteomes" id="UP001213000"/>
    </source>
</evidence>
<organism evidence="5 6">
    <name type="scientific">Leucocoprinus birnbaumii</name>
    <dbReference type="NCBI Taxonomy" id="56174"/>
    <lineage>
        <taxon>Eukaryota</taxon>
        <taxon>Fungi</taxon>
        <taxon>Dikarya</taxon>
        <taxon>Basidiomycota</taxon>
        <taxon>Agaricomycotina</taxon>
        <taxon>Agaricomycetes</taxon>
        <taxon>Agaricomycetidae</taxon>
        <taxon>Agaricales</taxon>
        <taxon>Agaricineae</taxon>
        <taxon>Agaricaceae</taxon>
        <taxon>Leucocoprinus</taxon>
    </lineage>
</organism>
<dbReference type="NCBIfam" id="TIGR03404">
    <property type="entry name" value="bicupin_oxalic"/>
    <property type="match status" value="1"/>
</dbReference>
<feature type="binding site" evidence="1">
    <location>
        <position position="390"/>
    </location>
    <ligand>
        <name>Zn(2+)</name>
        <dbReference type="ChEBI" id="CHEBI:29105"/>
    </ligand>
</feature>
<dbReference type="AlphaFoldDB" id="A0AAD5W1U7"/>
<feature type="domain" description="Cupin type-1" evidence="4">
    <location>
        <begin position="696"/>
        <end position="825"/>
    </location>
</feature>
<protein>
    <recommendedName>
        <fullName evidence="4">Cupin type-1 domain-containing protein</fullName>
    </recommendedName>
</protein>
<name>A0AAD5W1U7_9AGAR</name>
<keyword evidence="6" id="KW-1185">Reference proteome</keyword>
<dbReference type="SUPFAM" id="SSF158745">
    <property type="entry name" value="LanC-like"/>
    <property type="match status" value="1"/>
</dbReference>
<dbReference type="Gene3D" id="2.60.120.10">
    <property type="entry name" value="Jelly Rolls"/>
    <property type="match status" value="2"/>
</dbReference>
<proteinExistence type="predicted"/>
<keyword evidence="1" id="KW-0479">Metal-binding</keyword>
<dbReference type="EMBL" id="JANIEX010000021">
    <property type="protein sequence ID" value="KAJ3576020.1"/>
    <property type="molecule type" value="Genomic_DNA"/>
</dbReference>
<feature type="binding site" evidence="1">
    <location>
        <position position="391"/>
    </location>
    <ligand>
        <name>Zn(2+)</name>
        <dbReference type="ChEBI" id="CHEBI:29105"/>
    </ligand>
</feature>
<dbReference type="GO" id="GO:0005975">
    <property type="term" value="P:carbohydrate metabolic process"/>
    <property type="evidence" value="ECO:0007669"/>
    <property type="project" value="InterPro"/>
</dbReference>
<feature type="active site" description="Proton donor" evidence="2">
    <location>
        <position position="969"/>
    </location>
</feature>
<feature type="binding site" evidence="3">
    <location>
        <position position="727"/>
    </location>
    <ligand>
        <name>Mn(2+)</name>
        <dbReference type="ChEBI" id="CHEBI:29035"/>
        <label>1</label>
    </ligand>
</feature>
<feature type="domain" description="Cupin type-1" evidence="4">
    <location>
        <begin position="864"/>
        <end position="1005"/>
    </location>
</feature>
<comment type="cofactor">
    <cofactor evidence="3">
        <name>Mn(2+)</name>
        <dbReference type="ChEBI" id="CHEBI:29035"/>
    </cofactor>
    <text evidence="3">Binds 2 manganese ions per subunit.</text>
</comment>
<dbReference type="PANTHER" id="PTHR12736">
    <property type="entry name" value="LANC-LIKE PROTEIN"/>
    <property type="match status" value="1"/>
</dbReference>
<dbReference type="Proteomes" id="UP001213000">
    <property type="component" value="Unassembled WGS sequence"/>
</dbReference>
<keyword evidence="3" id="KW-0464">Manganese</keyword>
<feature type="binding site" evidence="3">
    <location>
        <position position="909"/>
    </location>
    <ligand>
        <name>Mn(2+)</name>
        <dbReference type="ChEBI" id="CHEBI:29035"/>
        <label>2</label>
    </ligand>
</feature>
<feature type="binding site" evidence="3">
    <location>
        <position position="721"/>
    </location>
    <ligand>
        <name>Mn(2+)</name>
        <dbReference type="ChEBI" id="CHEBI:29035"/>
        <label>1</label>
    </ligand>
</feature>
<dbReference type="PANTHER" id="PTHR12736:SF7">
    <property type="entry name" value="LANC-LIKE PROTEIN 3"/>
    <property type="match status" value="1"/>
</dbReference>
<dbReference type="Gene3D" id="1.50.10.10">
    <property type="match status" value="1"/>
</dbReference>
<dbReference type="SUPFAM" id="SSF51182">
    <property type="entry name" value="RmlC-like cupins"/>
    <property type="match status" value="1"/>
</dbReference>
<dbReference type="InterPro" id="IPR014710">
    <property type="entry name" value="RmlC-like_jellyroll"/>
</dbReference>
<comment type="caution">
    <text evidence="5">The sequence shown here is derived from an EMBL/GenBank/DDBJ whole genome shotgun (WGS) entry which is preliminary data.</text>
</comment>
<feature type="binding site" evidence="3">
    <location>
        <position position="916"/>
    </location>
    <ligand>
        <name>Mn(2+)</name>
        <dbReference type="ChEBI" id="CHEBI:29035"/>
        <label>2</label>
    </ligand>
</feature>
<evidence type="ECO:0000259" key="4">
    <source>
        <dbReference type="SMART" id="SM00835"/>
    </source>
</evidence>
<dbReference type="Pfam" id="PF00190">
    <property type="entry name" value="Cupin_1"/>
    <property type="match status" value="2"/>
</dbReference>